<evidence type="ECO:0000313" key="1">
    <source>
        <dbReference type="EMBL" id="MBW62635.1"/>
    </source>
</evidence>
<reference evidence="1" key="1">
    <citation type="submission" date="2018-01" db="EMBL/GenBank/DDBJ databases">
        <title>An insight into the sialome of Amazonian anophelines.</title>
        <authorList>
            <person name="Ribeiro J.M."/>
            <person name="Scarpassa V."/>
            <person name="Calvo E."/>
        </authorList>
    </citation>
    <scope>NUCLEOTIDE SEQUENCE</scope>
    <source>
        <tissue evidence="1">Salivary glands</tissue>
    </source>
</reference>
<dbReference type="EMBL" id="GGFJ01013494">
    <property type="protein sequence ID" value="MBW62635.1"/>
    <property type="molecule type" value="Transcribed_RNA"/>
</dbReference>
<dbReference type="AlphaFoldDB" id="A0A2M4CBM8"/>
<proteinExistence type="predicted"/>
<sequence length="81" mass="9002">MGLLTRSGRSTGVLVLLSTAKHKAAVPWCFGQREEHISVPLACLVHFRFGSLFRTFISLRKNMETHSGSFYSATKTLHSHG</sequence>
<name>A0A2M4CBM8_9DIPT</name>
<organism evidence="1">
    <name type="scientific">Anopheles marajoara</name>
    <dbReference type="NCBI Taxonomy" id="58244"/>
    <lineage>
        <taxon>Eukaryota</taxon>
        <taxon>Metazoa</taxon>
        <taxon>Ecdysozoa</taxon>
        <taxon>Arthropoda</taxon>
        <taxon>Hexapoda</taxon>
        <taxon>Insecta</taxon>
        <taxon>Pterygota</taxon>
        <taxon>Neoptera</taxon>
        <taxon>Endopterygota</taxon>
        <taxon>Diptera</taxon>
        <taxon>Nematocera</taxon>
        <taxon>Culicoidea</taxon>
        <taxon>Culicidae</taxon>
        <taxon>Anophelinae</taxon>
        <taxon>Anopheles</taxon>
    </lineage>
</organism>
<protein>
    <submittedName>
        <fullName evidence="1">Putative secreted protein</fullName>
    </submittedName>
</protein>
<accession>A0A2M4CBM8</accession>